<evidence type="ECO:0000256" key="2">
    <source>
        <dbReference type="PIRSR" id="PIRSR600888-3"/>
    </source>
</evidence>
<name>A0A848B6F2_9FIRM</name>
<feature type="active site" description="Proton donor" evidence="1">
    <location>
        <position position="132"/>
    </location>
</feature>
<dbReference type="RefSeq" id="WP_170077834.1">
    <property type="nucleotide sequence ID" value="NZ_JABAFA010000035.1"/>
</dbReference>
<organism evidence="4 5">
    <name type="scientific">Selenomonas bovis</name>
    <dbReference type="NCBI Taxonomy" id="416586"/>
    <lineage>
        <taxon>Bacteria</taxon>
        <taxon>Bacillati</taxon>
        <taxon>Bacillota</taxon>
        <taxon>Negativicutes</taxon>
        <taxon>Selenomonadales</taxon>
        <taxon>Selenomonadaceae</taxon>
        <taxon>Selenomonas</taxon>
    </lineage>
</organism>
<dbReference type="InterPro" id="IPR011051">
    <property type="entry name" value="RmlC_Cupin_sf"/>
</dbReference>
<proteinExistence type="inferred from homology"/>
<protein>
    <recommendedName>
        <fullName evidence="3">dTDP-4-dehydrorhamnose 3,5-epimerase</fullName>
        <ecNumber evidence="3">5.1.3.13</ecNumber>
    </recommendedName>
    <alternativeName>
        <fullName evidence="3">Thymidine diphospho-4-keto-rhamnose 3,5-epimerase</fullName>
    </alternativeName>
</protein>
<dbReference type="InterPro" id="IPR000888">
    <property type="entry name" value="RmlC-like"/>
</dbReference>
<dbReference type="Gene3D" id="2.60.120.10">
    <property type="entry name" value="Jelly Rolls"/>
    <property type="match status" value="1"/>
</dbReference>
<reference evidence="4 5" key="1">
    <citation type="submission" date="2020-04" db="EMBL/GenBank/DDBJ databases">
        <authorList>
            <person name="Hitch T.C.A."/>
            <person name="Wylensek D."/>
            <person name="Clavel T."/>
        </authorList>
    </citation>
    <scope>NUCLEOTIDE SEQUENCE [LARGE SCALE GENOMIC DNA]</scope>
    <source>
        <strain evidence="4 5">PG-130-P53-12</strain>
    </source>
</reference>
<dbReference type="EC" id="5.1.3.13" evidence="3"/>
<evidence type="ECO:0000256" key="1">
    <source>
        <dbReference type="PIRSR" id="PIRSR600888-1"/>
    </source>
</evidence>
<dbReference type="EMBL" id="JABAFA010000035">
    <property type="protein sequence ID" value="NMD99533.1"/>
    <property type="molecule type" value="Genomic_DNA"/>
</dbReference>
<dbReference type="InterPro" id="IPR014710">
    <property type="entry name" value="RmlC-like_jellyroll"/>
</dbReference>
<dbReference type="UniPathway" id="UPA00124"/>
<dbReference type="CDD" id="cd00438">
    <property type="entry name" value="cupin_RmlC"/>
    <property type="match status" value="1"/>
</dbReference>
<keyword evidence="3 4" id="KW-0413">Isomerase</keyword>
<comment type="pathway">
    <text evidence="3">Carbohydrate biosynthesis; dTDP-L-rhamnose biosynthesis.</text>
</comment>
<dbReference type="Proteomes" id="UP000543804">
    <property type="component" value="Unassembled WGS sequence"/>
</dbReference>
<feature type="active site" description="Proton acceptor" evidence="1">
    <location>
        <position position="62"/>
    </location>
</feature>
<dbReference type="GO" id="GO:0008830">
    <property type="term" value="F:dTDP-4-dehydrorhamnose 3,5-epimerase activity"/>
    <property type="evidence" value="ECO:0007669"/>
    <property type="project" value="UniProtKB-UniRule"/>
</dbReference>
<dbReference type="AlphaFoldDB" id="A0A848B6F2"/>
<comment type="similarity">
    <text evidence="3">Belongs to the dTDP-4-dehydrorhamnose 3,5-epimerase family.</text>
</comment>
<dbReference type="PANTHER" id="PTHR21047">
    <property type="entry name" value="DTDP-6-DEOXY-D-GLUCOSE-3,5 EPIMERASE"/>
    <property type="match status" value="1"/>
</dbReference>
<evidence type="ECO:0000256" key="3">
    <source>
        <dbReference type="RuleBase" id="RU364069"/>
    </source>
</evidence>
<evidence type="ECO:0000313" key="4">
    <source>
        <dbReference type="EMBL" id="NMD99533.1"/>
    </source>
</evidence>
<comment type="catalytic activity">
    <reaction evidence="3">
        <text>dTDP-4-dehydro-6-deoxy-alpha-D-glucose = dTDP-4-dehydro-beta-L-rhamnose</text>
        <dbReference type="Rhea" id="RHEA:16969"/>
        <dbReference type="ChEBI" id="CHEBI:57649"/>
        <dbReference type="ChEBI" id="CHEBI:62830"/>
        <dbReference type="EC" id="5.1.3.13"/>
    </reaction>
</comment>
<dbReference type="GO" id="GO:0005829">
    <property type="term" value="C:cytosol"/>
    <property type="evidence" value="ECO:0007669"/>
    <property type="project" value="TreeGrafter"/>
</dbReference>
<dbReference type="Pfam" id="PF00908">
    <property type="entry name" value="dTDP_sugar_isom"/>
    <property type="match status" value="1"/>
</dbReference>
<evidence type="ECO:0000313" key="5">
    <source>
        <dbReference type="Proteomes" id="UP000543804"/>
    </source>
</evidence>
<comment type="caution">
    <text evidence="4">The sequence shown here is derived from an EMBL/GenBank/DDBJ whole genome shotgun (WGS) entry which is preliminary data.</text>
</comment>
<dbReference type="PANTHER" id="PTHR21047:SF2">
    <property type="entry name" value="THYMIDINE DIPHOSPHO-4-KETO-RHAMNOSE 3,5-EPIMERASE"/>
    <property type="match status" value="1"/>
</dbReference>
<comment type="function">
    <text evidence="3">Catalyzes the epimerization of the C3' and C5'positions of dTDP-6-deoxy-D-xylo-4-hexulose, forming dTDP-6-deoxy-L-lyxo-4-hexulose.</text>
</comment>
<dbReference type="GO" id="GO:0019305">
    <property type="term" value="P:dTDP-rhamnose biosynthetic process"/>
    <property type="evidence" value="ECO:0007669"/>
    <property type="project" value="UniProtKB-UniRule"/>
</dbReference>
<sequence length="188" mass="21283">MKVTETKLKGVYVVEPQVFGDARGWFMESWSKRKLKEAGLDVEFVQDNQSYSAEKGTLRGLHYQLNPMCQAKLLRATRGTIFDVAVDIRKGSPQYGAWVGVELSAENKKQLFIPRGFAHGFITLTDDVEVQYKADNYYAPECDGNIRWDDPDIAVAWPIEPVILSDKDTKAPTLRERAAESLNFVYEG</sequence>
<gene>
    <name evidence="4" type="primary">rfbC</name>
    <name evidence="4" type="ORF">HF878_08665</name>
</gene>
<keyword evidence="5" id="KW-1185">Reference proteome</keyword>
<feature type="site" description="Participates in a stacking interaction with the thymidine ring of dTDP-4-oxo-6-deoxyglucose" evidence="2">
    <location>
        <position position="138"/>
    </location>
</feature>
<dbReference type="SUPFAM" id="SSF51182">
    <property type="entry name" value="RmlC-like cupins"/>
    <property type="match status" value="1"/>
</dbReference>
<dbReference type="GO" id="GO:0000271">
    <property type="term" value="P:polysaccharide biosynthetic process"/>
    <property type="evidence" value="ECO:0007669"/>
    <property type="project" value="TreeGrafter"/>
</dbReference>
<dbReference type="NCBIfam" id="TIGR01221">
    <property type="entry name" value="rmlC"/>
    <property type="match status" value="1"/>
</dbReference>
<accession>A0A848B6F2</accession>
<comment type="subunit">
    <text evidence="3">Homodimer.</text>
</comment>